<dbReference type="eggNOG" id="arCOG02247">
    <property type="taxonomic scope" value="Archaea"/>
</dbReference>
<dbReference type="OrthoDB" id="24491at2157"/>
<dbReference type="PANTHER" id="PTHR43588">
    <property type="entry name" value="COBALT-PRECORRIN-8 METHYLMUTASE"/>
    <property type="match status" value="1"/>
</dbReference>
<organism evidence="8 9">
    <name type="scientific">Metallosphaera yellowstonensis MK1</name>
    <dbReference type="NCBI Taxonomy" id="671065"/>
    <lineage>
        <taxon>Archaea</taxon>
        <taxon>Thermoproteota</taxon>
        <taxon>Thermoprotei</taxon>
        <taxon>Sulfolobales</taxon>
        <taxon>Sulfolobaceae</taxon>
        <taxon>Metallosphaera</taxon>
    </lineage>
</organism>
<evidence type="ECO:0000256" key="4">
    <source>
        <dbReference type="ARBA" id="ARBA00022723"/>
    </source>
</evidence>
<dbReference type="SUPFAM" id="SSF53800">
    <property type="entry name" value="Chelatase"/>
    <property type="match status" value="1"/>
</dbReference>
<keyword evidence="5 8" id="KW-0413">Isomerase</keyword>
<dbReference type="InterPro" id="IPR036588">
    <property type="entry name" value="CobH/CbiC_sf"/>
</dbReference>
<dbReference type="Gene3D" id="3.40.50.10230">
    <property type="entry name" value="Cobalamin biosynthesis CobH/CbiC, precorrin-8X methylmutase"/>
    <property type="match status" value="1"/>
</dbReference>
<dbReference type="NCBIfam" id="NF004449">
    <property type="entry name" value="PRK05782.1"/>
    <property type="match status" value="1"/>
</dbReference>
<accession>H2C637</accession>
<name>H2C637_9CREN</name>
<dbReference type="GO" id="GO:0046872">
    <property type="term" value="F:metal ion binding"/>
    <property type="evidence" value="ECO:0007669"/>
    <property type="project" value="UniProtKB-KW"/>
</dbReference>
<evidence type="ECO:0000256" key="2">
    <source>
        <dbReference type="ARBA" id="ARBA00009774"/>
    </source>
</evidence>
<dbReference type="AlphaFoldDB" id="H2C637"/>
<dbReference type="Pfam" id="PF01903">
    <property type="entry name" value="CbiX"/>
    <property type="match status" value="1"/>
</dbReference>
<dbReference type="EMBL" id="JH597768">
    <property type="protein sequence ID" value="EHP69264.1"/>
    <property type="molecule type" value="Genomic_DNA"/>
</dbReference>
<dbReference type="Gene3D" id="3.40.50.1400">
    <property type="match status" value="1"/>
</dbReference>
<dbReference type="SUPFAM" id="SSF63965">
    <property type="entry name" value="Precorrin-8X methylmutase CbiC/CobH"/>
    <property type="match status" value="1"/>
</dbReference>
<feature type="domain" description="Cobalamin biosynthesis precorrin-8X methylmutase CobH/CbiC" evidence="7">
    <location>
        <begin position="140"/>
        <end position="328"/>
    </location>
</feature>
<evidence type="ECO:0000313" key="8">
    <source>
        <dbReference type="EMBL" id="EHP69264.1"/>
    </source>
</evidence>
<dbReference type="PANTHER" id="PTHR43588:SF1">
    <property type="entry name" value="COBALT-PRECORRIN-8 METHYLMUTASE"/>
    <property type="match status" value="1"/>
</dbReference>
<proteinExistence type="inferred from homology"/>
<evidence type="ECO:0000256" key="6">
    <source>
        <dbReference type="ARBA" id="ARBA00023239"/>
    </source>
</evidence>
<dbReference type="Proteomes" id="UP000003980">
    <property type="component" value="Unassembled WGS sequence"/>
</dbReference>
<gene>
    <name evidence="8" type="ORF">MetMK1DRAFT_00020130</name>
</gene>
<protein>
    <submittedName>
        <fullName evidence="8">Precorrin isomerase</fullName>
    </submittedName>
</protein>
<keyword evidence="3" id="KW-0169">Cobalamin biosynthesis</keyword>
<evidence type="ECO:0000259" key="7">
    <source>
        <dbReference type="Pfam" id="PF02570"/>
    </source>
</evidence>
<evidence type="ECO:0000256" key="3">
    <source>
        <dbReference type="ARBA" id="ARBA00022573"/>
    </source>
</evidence>
<comment type="pathway">
    <text evidence="1">Cofactor biosynthesis; adenosylcobalamin biosynthesis.</text>
</comment>
<evidence type="ECO:0000256" key="1">
    <source>
        <dbReference type="ARBA" id="ARBA00004953"/>
    </source>
</evidence>
<keyword evidence="4" id="KW-0479">Metal-binding</keyword>
<comment type="similarity">
    <text evidence="2">Belongs to the CobH/CbiC family.</text>
</comment>
<dbReference type="STRING" id="671065.MetMK1DRAFT_00020130"/>
<dbReference type="HOGENOM" id="CLU_827999_0_0_2"/>
<dbReference type="GO" id="GO:0009236">
    <property type="term" value="P:cobalamin biosynthetic process"/>
    <property type="evidence" value="ECO:0007669"/>
    <property type="project" value="UniProtKB-UniPathway"/>
</dbReference>
<dbReference type="GO" id="GO:0016993">
    <property type="term" value="F:precorrin-8X methylmutase activity"/>
    <property type="evidence" value="ECO:0007669"/>
    <property type="project" value="InterPro"/>
</dbReference>
<keyword evidence="6" id="KW-0456">Lyase</keyword>
<dbReference type="GO" id="GO:0016829">
    <property type="term" value="F:lyase activity"/>
    <property type="evidence" value="ECO:0007669"/>
    <property type="project" value="UniProtKB-KW"/>
</dbReference>
<dbReference type="RefSeq" id="WP_009073129.1">
    <property type="nucleotide sequence ID" value="NZ_JH597768.1"/>
</dbReference>
<dbReference type="Pfam" id="PF02570">
    <property type="entry name" value="CbiC"/>
    <property type="match status" value="1"/>
</dbReference>
<keyword evidence="9" id="KW-1185">Reference proteome</keyword>
<dbReference type="UniPathway" id="UPA00148"/>
<dbReference type="InterPro" id="IPR003722">
    <property type="entry name" value="Cbl_synth_CobH/CbiC"/>
</dbReference>
<dbReference type="InterPro" id="IPR002762">
    <property type="entry name" value="CbiX-like"/>
</dbReference>
<evidence type="ECO:0000313" key="9">
    <source>
        <dbReference type="Proteomes" id="UP000003980"/>
    </source>
</evidence>
<sequence>MDAIIVVTHGSRRREFLEDLEAMAESLRRDIKGEVILAHNEFSPPDWRDVVGKLSERGFTRIIFALAFLGRGNHVFKDIAGSLNVDELEKWTKVNIGGKEIEVYFTRPLADSVLVHISLKLRVMRALGLGVEGYLSDPEEIEERSMDIAEEHARKIRPDLHYPHLRIVARAVYATGNPEIAMQYYSSDEAVNVAVEALRAGITVVTDVRMVACGLRWKKVVTAVEQSGIEEEVRRNGGTKTAAGIRLSLKVGEPRAVIVGNAPTALLEVLKLVSQGREIPFVIASPPGFTNAMEAKESLVKSGLPSFVIRGSYGGSNVAAAIFNELIRLAGD</sequence>
<reference evidence="8 9" key="1">
    <citation type="submission" date="2012-01" db="EMBL/GenBank/DDBJ databases">
        <title>Improved High-Quality Draft sequence of Metallosphaera yellowstonensis MK1.</title>
        <authorList>
            <consortium name="US DOE Joint Genome Institute"/>
            <person name="Lucas S."/>
            <person name="Han J."/>
            <person name="Cheng J.-F."/>
            <person name="Goodwin L."/>
            <person name="Pitluck S."/>
            <person name="Peters L."/>
            <person name="Teshima H."/>
            <person name="Detter J.C."/>
            <person name="Han C."/>
            <person name="Tapia R."/>
            <person name="Land M."/>
            <person name="Hauser L."/>
            <person name="Kyrpides N."/>
            <person name="Kozubal M."/>
            <person name="Macur R.E."/>
            <person name="Jay Z."/>
            <person name="Inskeep W."/>
            <person name="Woyke T."/>
        </authorList>
    </citation>
    <scope>NUCLEOTIDE SEQUENCE [LARGE SCALE GENOMIC DNA]</scope>
    <source>
        <strain evidence="8 9">MK1</strain>
    </source>
</reference>
<evidence type="ECO:0000256" key="5">
    <source>
        <dbReference type="ARBA" id="ARBA00023235"/>
    </source>
</evidence>